<evidence type="ECO:0000256" key="10">
    <source>
        <dbReference type="RuleBase" id="RU003557"/>
    </source>
</evidence>
<dbReference type="EC" id="2.3.1.9" evidence="3"/>
<accession>A0A5B6TEM5</accession>
<dbReference type="SUPFAM" id="SSF53901">
    <property type="entry name" value="Thiolase-like"/>
    <property type="match status" value="2"/>
</dbReference>
<dbReference type="EMBL" id="VKKY01000002">
    <property type="protein sequence ID" value="KAA3437844.1"/>
    <property type="molecule type" value="Genomic_DNA"/>
</dbReference>
<dbReference type="InterPro" id="IPR020617">
    <property type="entry name" value="Thiolase_C"/>
</dbReference>
<dbReference type="PANTHER" id="PTHR18919">
    <property type="entry name" value="ACETYL-COA C-ACYLTRANSFERASE"/>
    <property type="match status" value="1"/>
</dbReference>
<evidence type="ECO:0000259" key="11">
    <source>
        <dbReference type="Pfam" id="PF00108"/>
    </source>
</evidence>
<feature type="domain" description="Thiolase N-terminal" evidence="11">
    <location>
        <begin position="6"/>
        <end position="264"/>
    </location>
</feature>
<keyword evidence="5" id="KW-0479">Metal-binding</keyword>
<gene>
    <name evidence="13" type="ORF">FOA19_11165</name>
</gene>
<keyword evidence="8 10" id="KW-0012">Acyltransferase</keyword>
<dbReference type="GO" id="GO:0003985">
    <property type="term" value="F:acetyl-CoA C-acetyltransferase activity"/>
    <property type="evidence" value="ECO:0007669"/>
    <property type="project" value="UniProtKB-EC"/>
</dbReference>
<evidence type="ECO:0000256" key="1">
    <source>
        <dbReference type="ARBA" id="ARBA00010982"/>
    </source>
</evidence>
<dbReference type="InterPro" id="IPR020613">
    <property type="entry name" value="Thiolase_CS"/>
</dbReference>
<evidence type="ECO:0000256" key="7">
    <source>
        <dbReference type="ARBA" id="ARBA00022958"/>
    </source>
</evidence>
<feature type="active site" description="Proton acceptor" evidence="9">
    <location>
        <position position="380"/>
    </location>
</feature>
<evidence type="ECO:0000256" key="8">
    <source>
        <dbReference type="ARBA" id="ARBA00023315"/>
    </source>
</evidence>
<name>A0A5B6TEM5_9BACT</name>
<comment type="subunit">
    <text evidence="2">Homotetramer.</text>
</comment>
<dbReference type="InterPro" id="IPR016039">
    <property type="entry name" value="Thiolase-like"/>
</dbReference>
<comment type="similarity">
    <text evidence="1 10">Belongs to the thiolase-like superfamily. Thiolase family.</text>
</comment>
<dbReference type="GO" id="GO:0006635">
    <property type="term" value="P:fatty acid beta-oxidation"/>
    <property type="evidence" value="ECO:0007669"/>
    <property type="project" value="TreeGrafter"/>
</dbReference>
<dbReference type="OrthoDB" id="9764892at2"/>
<feature type="domain" description="Thiolase C-terminal" evidence="12">
    <location>
        <begin position="272"/>
        <end position="393"/>
    </location>
</feature>
<dbReference type="InterPro" id="IPR020615">
    <property type="entry name" value="Thiolase_acyl_enz_int_AS"/>
</dbReference>
<evidence type="ECO:0000256" key="2">
    <source>
        <dbReference type="ARBA" id="ARBA00011881"/>
    </source>
</evidence>
<dbReference type="Pfam" id="PF02803">
    <property type="entry name" value="Thiolase_C"/>
    <property type="match status" value="1"/>
</dbReference>
<dbReference type="InterPro" id="IPR002155">
    <property type="entry name" value="Thiolase"/>
</dbReference>
<keyword evidence="14" id="KW-1185">Reference proteome</keyword>
<dbReference type="Gene3D" id="3.40.47.10">
    <property type="match status" value="1"/>
</dbReference>
<feature type="active site" description="Proton acceptor" evidence="9">
    <location>
        <position position="350"/>
    </location>
</feature>
<evidence type="ECO:0000256" key="9">
    <source>
        <dbReference type="PIRSR" id="PIRSR000429-1"/>
    </source>
</evidence>
<keyword evidence="7" id="KW-0630">Potassium</keyword>
<comment type="caution">
    <text evidence="13">The sequence shown here is derived from an EMBL/GenBank/DDBJ whole genome shotgun (WGS) entry which is preliminary data.</text>
</comment>
<dbReference type="Proteomes" id="UP000324133">
    <property type="component" value="Unassembled WGS sequence"/>
</dbReference>
<dbReference type="PROSITE" id="PS00098">
    <property type="entry name" value="THIOLASE_1"/>
    <property type="match status" value="1"/>
</dbReference>
<keyword evidence="4 10" id="KW-0808">Transferase</keyword>
<evidence type="ECO:0000256" key="6">
    <source>
        <dbReference type="ARBA" id="ARBA00022946"/>
    </source>
</evidence>
<evidence type="ECO:0000256" key="5">
    <source>
        <dbReference type="ARBA" id="ARBA00022723"/>
    </source>
</evidence>
<dbReference type="GO" id="GO:0046872">
    <property type="term" value="F:metal ion binding"/>
    <property type="evidence" value="ECO:0007669"/>
    <property type="project" value="UniProtKB-KW"/>
</dbReference>
<dbReference type="InterPro" id="IPR020610">
    <property type="entry name" value="Thiolase_AS"/>
</dbReference>
<dbReference type="Pfam" id="PF00108">
    <property type="entry name" value="Thiolase_N"/>
    <property type="match status" value="1"/>
</dbReference>
<dbReference type="PROSITE" id="PS00099">
    <property type="entry name" value="THIOLASE_3"/>
    <property type="match status" value="1"/>
</dbReference>
<evidence type="ECO:0000259" key="12">
    <source>
        <dbReference type="Pfam" id="PF02803"/>
    </source>
</evidence>
<dbReference type="CDD" id="cd00751">
    <property type="entry name" value="thiolase"/>
    <property type="match status" value="1"/>
</dbReference>
<dbReference type="RefSeq" id="WP_149090907.1">
    <property type="nucleotide sequence ID" value="NZ_VKKY01000002.1"/>
</dbReference>
<protein>
    <recommendedName>
        <fullName evidence="3">acetyl-CoA C-acetyltransferase</fullName>
        <ecNumber evidence="3">2.3.1.9</ecNumber>
    </recommendedName>
</protein>
<sequence length="394" mass="41340">MQVKEVYVISAVRTPIGSFGGALASLTAPQLGAIAIKGALEKAGVDKSLVQEVIMGNVLSANVGQAPARQAAIGAGLGYEVECTTINKVCASGSKAIMFASQAIMLGHKDIIVAGGMESMSNVPYYLDKARFGAKMGHGQMIDGLVKDGLWDVYNDYHMGSAAENTARELGITREMQDEYAINSYRKSAAAAKAGFLKDEIVPIEIPQRGKDSIFITEDEEYSKVNFDKIPGLRPVFDKEGTVTAANASTLNDGAAALLLMSKEKAEELGVKPIAKIRGFADAEQEPKWFTTTPALAIPKALKVSGVEPSEVDFYEINEAFSVVSLANNQKLGLEGGNVNVYGGAVSLGHPLGASGARIVTTLINVLQKNNGKIGVTGICNGGGGASAIVLERV</sequence>
<dbReference type="FunFam" id="3.40.47.10:FF:000007">
    <property type="entry name" value="acetyl-CoA acetyltransferase, mitochondrial"/>
    <property type="match status" value="1"/>
</dbReference>
<dbReference type="InterPro" id="IPR020616">
    <property type="entry name" value="Thiolase_N"/>
</dbReference>
<proteinExistence type="inferred from homology"/>
<dbReference type="NCBIfam" id="TIGR01930">
    <property type="entry name" value="AcCoA-C-Actrans"/>
    <property type="match status" value="1"/>
</dbReference>
<dbReference type="AlphaFoldDB" id="A0A5B6TEM5"/>
<evidence type="ECO:0000256" key="3">
    <source>
        <dbReference type="ARBA" id="ARBA00012705"/>
    </source>
</evidence>
<feature type="active site" description="Acyl-thioester intermediate" evidence="9">
    <location>
        <position position="90"/>
    </location>
</feature>
<dbReference type="PIRSF" id="PIRSF000429">
    <property type="entry name" value="Ac-CoA_Ac_transf"/>
    <property type="match status" value="1"/>
</dbReference>
<keyword evidence="6" id="KW-0809">Transit peptide</keyword>
<evidence type="ECO:0000256" key="4">
    <source>
        <dbReference type="ARBA" id="ARBA00022679"/>
    </source>
</evidence>
<evidence type="ECO:0000313" key="13">
    <source>
        <dbReference type="EMBL" id="KAA3437844.1"/>
    </source>
</evidence>
<dbReference type="PANTHER" id="PTHR18919:SF156">
    <property type="entry name" value="ACETYL-COA ACETYLTRANSFERASE, MITOCHONDRIAL"/>
    <property type="match status" value="1"/>
</dbReference>
<organism evidence="13 14">
    <name type="scientific">Rufibacter hautae</name>
    <dbReference type="NCBI Taxonomy" id="2595005"/>
    <lineage>
        <taxon>Bacteria</taxon>
        <taxon>Pseudomonadati</taxon>
        <taxon>Bacteroidota</taxon>
        <taxon>Cytophagia</taxon>
        <taxon>Cytophagales</taxon>
        <taxon>Hymenobacteraceae</taxon>
        <taxon>Rufibacter</taxon>
    </lineage>
</organism>
<dbReference type="PROSITE" id="PS00737">
    <property type="entry name" value="THIOLASE_2"/>
    <property type="match status" value="1"/>
</dbReference>
<reference evidence="13 14" key="1">
    <citation type="submission" date="2019-07" db="EMBL/GenBank/DDBJ databases">
        <title>Rufibacter sp. nov., isolated from lake sediment.</title>
        <authorList>
            <person name="Qu J.-H."/>
        </authorList>
    </citation>
    <scope>NUCLEOTIDE SEQUENCE [LARGE SCALE GENOMIC DNA]</scope>
    <source>
        <strain evidence="13 14">NBS58-1</strain>
    </source>
</reference>
<evidence type="ECO:0000313" key="14">
    <source>
        <dbReference type="Proteomes" id="UP000324133"/>
    </source>
</evidence>